<dbReference type="Pfam" id="PF08240">
    <property type="entry name" value="ADH_N"/>
    <property type="match status" value="1"/>
</dbReference>
<keyword evidence="3 7" id="KW-0479">Metal-binding</keyword>
<reference evidence="9" key="1">
    <citation type="journal article" date="2020" name="bioRxiv">
        <title>A rank-normalized archaeal taxonomy based on genome phylogeny resolves widespread incomplete and uneven classifications.</title>
        <authorList>
            <person name="Rinke C."/>
            <person name="Chuvochina M."/>
            <person name="Mussig A.J."/>
            <person name="Chaumeil P.-A."/>
            <person name="Waite D.W."/>
            <person name="Whitman W.B."/>
            <person name="Parks D.H."/>
            <person name="Hugenholtz P."/>
        </authorList>
    </citation>
    <scope>NUCLEOTIDE SEQUENCE</scope>
    <source>
        <strain evidence="9">UBA8838</strain>
    </source>
</reference>
<dbReference type="GeneID" id="1460661"/>
<keyword evidence="6" id="KW-0520">NAD</keyword>
<dbReference type="CDD" id="cd05284">
    <property type="entry name" value="arabinose_DH_like"/>
    <property type="match status" value="1"/>
</dbReference>
<dbReference type="PROSITE" id="PS00059">
    <property type="entry name" value="ADH_ZINC"/>
    <property type="match status" value="1"/>
</dbReference>
<dbReference type="Pfam" id="PF00107">
    <property type="entry name" value="ADH_zinc_N"/>
    <property type="match status" value="1"/>
</dbReference>
<dbReference type="SUPFAM" id="SSF51735">
    <property type="entry name" value="NAD(P)-binding Rossmann-fold domains"/>
    <property type="match status" value="1"/>
</dbReference>
<evidence type="ECO:0000256" key="5">
    <source>
        <dbReference type="ARBA" id="ARBA00023002"/>
    </source>
</evidence>
<comment type="similarity">
    <text evidence="2 7">Belongs to the zinc-containing alcohol dehydrogenase family.</text>
</comment>
<dbReference type="EMBL" id="DUJO01000020">
    <property type="protein sequence ID" value="HII73778.1"/>
    <property type="molecule type" value="Genomic_DNA"/>
</dbReference>
<dbReference type="Proteomes" id="UP000646844">
    <property type="component" value="Unassembled WGS sequence"/>
</dbReference>
<dbReference type="SMART" id="SM00829">
    <property type="entry name" value="PKS_ER"/>
    <property type="match status" value="1"/>
</dbReference>
<evidence type="ECO:0000256" key="2">
    <source>
        <dbReference type="ARBA" id="ARBA00008072"/>
    </source>
</evidence>
<evidence type="ECO:0000256" key="4">
    <source>
        <dbReference type="ARBA" id="ARBA00022833"/>
    </source>
</evidence>
<dbReference type="SMR" id="A0A832TJD1"/>
<dbReference type="InterPro" id="IPR013154">
    <property type="entry name" value="ADH-like_N"/>
</dbReference>
<keyword evidence="4 7" id="KW-0862">Zinc</keyword>
<accession>A0A832TJD1</accession>
<evidence type="ECO:0000313" key="10">
    <source>
        <dbReference type="Proteomes" id="UP000646844"/>
    </source>
</evidence>
<dbReference type="InterPro" id="IPR036291">
    <property type="entry name" value="NAD(P)-bd_dom_sf"/>
</dbReference>
<dbReference type="InterPro" id="IPR011032">
    <property type="entry name" value="GroES-like_sf"/>
</dbReference>
<evidence type="ECO:0000256" key="1">
    <source>
        <dbReference type="ARBA" id="ARBA00001947"/>
    </source>
</evidence>
<proteinExistence type="inferred from homology"/>
<dbReference type="Gene3D" id="3.90.180.10">
    <property type="entry name" value="Medium-chain alcohol dehydrogenases, catalytic domain"/>
    <property type="match status" value="1"/>
</dbReference>
<feature type="domain" description="Enoyl reductase (ER)" evidence="8">
    <location>
        <begin position="10"/>
        <end position="345"/>
    </location>
</feature>
<gene>
    <name evidence="9" type="ORF">HA332_05200</name>
</gene>
<evidence type="ECO:0000256" key="7">
    <source>
        <dbReference type="RuleBase" id="RU361277"/>
    </source>
</evidence>
<dbReference type="GO" id="GO:0005737">
    <property type="term" value="C:cytoplasm"/>
    <property type="evidence" value="ECO:0007669"/>
    <property type="project" value="TreeGrafter"/>
</dbReference>
<dbReference type="GO" id="GO:0008270">
    <property type="term" value="F:zinc ion binding"/>
    <property type="evidence" value="ECO:0007669"/>
    <property type="project" value="InterPro"/>
</dbReference>
<dbReference type="RefSeq" id="WP_010980662.1">
    <property type="nucleotide sequence ID" value="NZ_BAABQO010000009.1"/>
</dbReference>
<dbReference type="SUPFAM" id="SSF50129">
    <property type="entry name" value="GroES-like"/>
    <property type="match status" value="1"/>
</dbReference>
<dbReference type="InterPro" id="IPR020843">
    <property type="entry name" value="ER"/>
</dbReference>
<dbReference type="FunFam" id="3.40.50.720:FF:000039">
    <property type="entry name" value="Alcohol dehydrogenase AdhP"/>
    <property type="match status" value="1"/>
</dbReference>
<name>A0A832TJD1_9CREN</name>
<dbReference type="GO" id="GO:0004022">
    <property type="term" value="F:alcohol dehydrogenase (NAD+) activity"/>
    <property type="evidence" value="ECO:0007669"/>
    <property type="project" value="TreeGrafter"/>
</dbReference>
<dbReference type="AlphaFoldDB" id="A0A832TJD1"/>
<comment type="caution">
    <text evidence="9">The sequence shown here is derived from an EMBL/GenBank/DDBJ whole genome shotgun (WGS) entry which is preliminary data.</text>
</comment>
<keyword evidence="5" id="KW-0560">Oxidoreductase</keyword>
<evidence type="ECO:0000256" key="3">
    <source>
        <dbReference type="ARBA" id="ARBA00022723"/>
    </source>
</evidence>
<dbReference type="PANTHER" id="PTHR42940">
    <property type="entry name" value="ALCOHOL DEHYDROGENASE 1-RELATED"/>
    <property type="match status" value="1"/>
</dbReference>
<dbReference type="InterPro" id="IPR013149">
    <property type="entry name" value="ADH-like_C"/>
</dbReference>
<dbReference type="Gene3D" id="3.40.50.720">
    <property type="entry name" value="NAD(P)-binding Rossmann-like Domain"/>
    <property type="match status" value="1"/>
</dbReference>
<dbReference type="InterPro" id="IPR002328">
    <property type="entry name" value="ADH_Zn_CS"/>
</dbReference>
<protein>
    <submittedName>
        <fullName evidence="9">NAD(P)-dependent alcohol dehydrogenase</fullName>
    </submittedName>
</protein>
<evidence type="ECO:0000256" key="6">
    <source>
        <dbReference type="ARBA" id="ARBA00023027"/>
    </source>
</evidence>
<evidence type="ECO:0000313" key="9">
    <source>
        <dbReference type="EMBL" id="HII73778.1"/>
    </source>
</evidence>
<evidence type="ECO:0000259" key="8">
    <source>
        <dbReference type="SMART" id="SM00829"/>
    </source>
</evidence>
<dbReference type="PANTHER" id="PTHR42940:SF8">
    <property type="entry name" value="VACUOLAR PROTEIN SORTING-ASSOCIATED PROTEIN 11"/>
    <property type="match status" value="1"/>
</dbReference>
<organism evidence="9 10">
    <name type="scientific">Sulfurisphaera tokodaii</name>
    <dbReference type="NCBI Taxonomy" id="111955"/>
    <lineage>
        <taxon>Archaea</taxon>
        <taxon>Thermoproteota</taxon>
        <taxon>Thermoprotei</taxon>
        <taxon>Sulfolobales</taxon>
        <taxon>Sulfolobaceae</taxon>
        <taxon>Sulfurisphaera</taxon>
    </lineage>
</organism>
<sequence length="347" mass="37569">MRAMRLVEIGKPLKLEDIPIPKPKGSQVLIKIEAAGVCHSDVHMRQGRFGNLRIVEDLGVKLPVTLGHEIAGRIEEVGDEVVGYSKGDLVAVNPWEGEGNCYYCRIGEEHLCDSPRWLGINYDGAYAEYVLVPHYKYLYKLRRLSAVEAAPLTCSGVTTYRAVRKASLDPSKTLVVIGAGGGLGTMAIQIAKAVSGATIIGVDVREEALEAAKRAGADYVINASSQDPVSEIRRITQGKGADAVIDLNNSEKTLSIYPYVLAKQGKYVMVGLFGADLKYHAPLITLNEVQFIGSLVGNQSDFLGIMSLAEAGKVKPMVTKTMKLEEANEAIDNLENFKAVGRQVLVP</sequence>
<comment type="cofactor">
    <cofactor evidence="1 7">
        <name>Zn(2+)</name>
        <dbReference type="ChEBI" id="CHEBI:29105"/>
    </cofactor>
</comment>
<dbReference type="OMA" id="AWFYDAC"/>